<reference evidence="2 3" key="1">
    <citation type="submission" date="2018-09" db="EMBL/GenBank/DDBJ databases">
        <title>Paenibacillus aracenensis nov. sp. isolated from a cave in southern Spain.</title>
        <authorList>
            <person name="Jurado V."/>
            <person name="Gutierrez-Patricio S."/>
            <person name="Gonzalez-Pimentel J.L."/>
            <person name="Miller A.Z."/>
            <person name="Laiz L."/>
            <person name="Saiz-Jimenez C."/>
        </authorList>
    </citation>
    <scope>NUCLEOTIDE SEQUENCE [LARGE SCALE GENOMIC DNA]</scope>
    <source>
        <strain evidence="2 3">JCM 19203</strain>
    </source>
</reference>
<feature type="domain" description="Knr4/Smi1-like" evidence="1">
    <location>
        <begin position="28"/>
        <end position="136"/>
    </location>
</feature>
<evidence type="ECO:0000259" key="1">
    <source>
        <dbReference type="Pfam" id="PF09346"/>
    </source>
</evidence>
<dbReference type="AlphaFoldDB" id="A0A3A6PPQ1"/>
<evidence type="ECO:0000313" key="2">
    <source>
        <dbReference type="EMBL" id="RJX41646.1"/>
    </source>
</evidence>
<dbReference type="Proteomes" id="UP000267798">
    <property type="component" value="Unassembled WGS sequence"/>
</dbReference>
<evidence type="ECO:0000313" key="3">
    <source>
        <dbReference type="Proteomes" id="UP000267798"/>
    </source>
</evidence>
<accession>A0A3A6PPQ1</accession>
<protein>
    <submittedName>
        <fullName evidence="2">SMI1/KNR4 family protein</fullName>
    </submittedName>
</protein>
<proteinExistence type="predicted"/>
<dbReference type="RefSeq" id="WP_120108209.1">
    <property type="nucleotide sequence ID" value="NZ_QXQB01000001.1"/>
</dbReference>
<dbReference type="SUPFAM" id="SSF160631">
    <property type="entry name" value="SMI1/KNR4-like"/>
    <property type="match status" value="1"/>
</dbReference>
<sequence length="162" mass="18360">MDVLEIIEKVKGMPDCTVLPPKGLPQIEVNVRIPDDLQKFYESCGGLILFQHADYQVNILSPQDFVLANPVIIGEMCEEDISSNWYIIASDSSGEYLTIDLKPLRIGKCYDSFFDRHGVVGETQIIAMSFTELLNKLIQSKGQYWYWLDKNFVSLGDAYGLI</sequence>
<dbReference type="InterPro" id="IPR018958">
    <property type="entry name" value="Knr4/Smi1-like_dom"/>
</dbReference>
<dbReference type="InterPro" id="IPR037883">
    <property type="entry name" value="Knr4/Smi1-like_sf"/>
</dbReference>
<dbReference type="Pfam" id="PF09346">
    <property type="entry name" value="SMI1_KNR4"/>
    <property type="match status" value="1"/>
</dbReference>
<organism evidence="2 3">
    <name type="scientific">Paenibacillus pinisoli</name>
    <dbReference type="NCBI Taxonomy" id="1276110"/>
    <lineage>
        <taxon>Bacteria</taxon>
        <taxon>Bacillati</taxon>
        <taxon>Bacillota</taxon>
        <taxon>Bacilli</taxon>
        <taxon>Bacillales</taxon>
        <taxon>Paenibacillaceae</taxon>
        <taxon>Paenibacillus</taxon>
    </lineage>
</organism>
<comment type="caution">
    <text evidence="2">The sequence shown here is derived from an EMBL/GenBank/DDBJ whole genome shotgun (WGS) entry which is preliminary data.</text>
</comment>
<name>A0A3A6PPQ1_9BACL</name>
<keyword evidence="3" id="KW-1185">Reference proteome</keyword>
<dbReference type="OrthoDB" id="3375677at2"/>
<gene>
    <name evidence="2" type="ORF">D3P09_06715</name>
</gene>
<dbReference type="Gene3D" id="3.40.1580.10">
    <property type="entry name" value="SMI1/KNR4-like"/>
    <property type="match status" value="1"/>
</dbReference>
<dbReference type="EMBL" id="QXQB01000001">
    <property type="protein sequence ID" value="RJX41646.1"/>
    <property type="molecule type" value="Genomic_DNA"/>
</dbReference>